<keyword evidence="3" id="KW-0539">Nucleus</keyword>
<protein>
    <submittedName>
        <fullName evidence="5">CLSPN protein</fullName>
    </submittedName>
</protein>
<feature type="non-terminal residue" evidence="5">
    <location>
        <position position="522"/>
    </location>
</feature>
<keyword evidence="2" id="KW-0597">Phosphoprotein</keyword>
<feature type="region of interest" description="Disordered" evidence="4">
    <location>
        <begin position="488"/>
        <end position="522"/>
    </location>
</feature>
<dbReference type="InterPro" id="IPR024146">
    <property type="entry name" value="Claspin"/>
</dbReference>
<keyword evidence="6" id="KW-1185">Reference proteome</keyword>
<evidence type="ECO:0000313" key="6">
    <source>
        <dbReference type="Proteomes" id="UP000546986"/>
    </source>
</evidence>
<evidence type="ECO:0000256" key="3">
    <source>
        <dbReference type="ARBA" id="ARBA00023242"/>
    </source>
</evidence>
<feature type="compositionally biased region" description="Acidic residues" evidence="4">
    <location>
        <begin position="141"/>
        <end position="185"/>
    </location>
</feature>
<name>A0A7L1Q6E1_9PASS</name>
<gene>
    <name evidence="5" type="primary">Clspn</name>
    <name evidence="5" type="ORF">CISJUN_R10721</name>
</gene>
<feature type="compositionally biased region" description="Acidic residues" evidence="4">
    <location>
        <begin position="495"/>
        <end position="505"/>
    </location>
</feature>
<dbReference type="AlphaFoldDB" id="A0A7L1Q6E1"/>
<dbReference type="GO" id="GO:0005634">
    <property type="term" value="C:nucleus"/>
    <property type="evidence" value="ECO:0007669"/>
    <property type="project" value="UniProtKB-SubCell"/>
</dbReference>
<proteinExistence type="predicted"/>
<feature type="compositionally biased region" description="Basic and acidic residues" evidence="4">
    <location>
        <begin position="186"/>
        <end position="222"/>
    </location>
</feature>
<dbReference type="GO" id="GO:0010997">
    <property type="term" value="F:anaphase-promoting complex binding"/>
    <property type="evidence" value="ECO:0007669"/>
    <property type="project" value="TreeGrafter"/>
</dbReference>
<dbReference type="GO" id="GO:0033314">
    <property type="term" value="P:mitotic DNA replication checkpoint signaling"/>
    <property type="evidence" value="ECO:0007669"/>
    <property type="project" value="TreeGrafter"/>
</dbReference>
<comment type="caution">
    <text evidence="5">The sequence shown here is derived from an EMBL/GenBank/DDBJ whole genome shotgun (WGS) entry which is preliminary data.</text>
</comment>
<evidence type="ECO:0000313" key="5">
    <source>
        <dbReference type="EMBL" id="NXO20275.1"/>
    </source>
</evidence>
<dbReference type="GO" id="GO:0007095">
    <property type="term" value="P:mitotic G2 DNA damage checkpoint signaling"/>
    <property type="evidence" value="ECO:0007669"/>
    <property type="project" value="TreeGrafter"/>
</dbReference>
<dbReference type="PANTHER" id="PTHR14396:SF10">
    <property type="entry name" value="CLASPIN"/>
    <property type="match status" value="1"/>
</dbReference>
<sequence>PEKVRKSKLDKLRELGIDLSIQPRICSDNESFINLDEADSNKELEALKARFLKHTLQTSKSKAERAINMNIIRKETTSDGKEELRADVVPAVLAAESVEETVHTKPGEKLQALKAKLQEAMKLRRTEERQKRQALFKLDNEEMSEEEEEEEEEEMTDESEEEEEEEEGEEEEFLLDEAEEDNEDTEEKHTGDGDKEETDKESIDGEKLEKSEHGDSVLKHPSTESTLMLFKDSSSKMGYSLPDEKLEMEETVDKGPTKLEDDDSFSLPTLAKENSHNSSFEFIGSMIPSYQPCNKQASRGGSFLLAAGGFRSPSPASFKTSFISSASKSSGKTSEPSLPIEDSQDLYNASPEPKSLFPGAGESRFQFSLEDDTQSQLLDADGFLNVGQHRNKYQSSKHQLPLASMDENAMDANMDELLDLCSGQFSSQAQHVPNTSSSKKQNMEELLNLCSGKFVSQSSPTWASSVSSKAEKYSDIEDPMAEALELCSGSFPTDREEEEEEEQEELGGFQLVTDDEAFASEE</sequence>
<comment type="subcellular location">
    <subcellularLocation>
        <location evidence="1">Nucleus</location>
    </subcellularLocation>
</comment>
<evidence type="ECO:0000256" key="1">
    <source>
        <dbReference type="ARBA" id="ARBA00004123"/>
    </source>
</evidence>
<feature type="region of interest" description="Disordered" evidence="4">
    <location>
        <begin position="321"/>
        <end position="355"/>
    </location>
</feature>
<organism evidence="5 6">
    <name type="scientific">Cisticola juncidis</name>
    <dbReference type="NCBI Taxonomy" id="52622"/>
    <lineage>
        <taxon>Eukaryota</taxon>
        <taxon>Metazoa</taxon>
        <taxon>Chordata</taxon>
        <taxon>Craniata</taxon>
        <taxon>Vertebrata</taxon>
        <taxon>Euteleostomi</taxon>
        <taxon>Archelosauria</taxon>
        <taxon>Archosauria</taxon>
        <taxon>Dinosauria</taxon>
        <taxon>Saurischia</taxon>
        <taxon>Theropoda</taxon>
        <taxon>Coelurosauria</taxon>
        <taxon>Aves</taxon>
        <taxon>Neognathae</taxon>
        <taxon>Neoaves</taxon>
        <taxon>Telluraves</taxon>
        <taxon>Australaves</taxon>
        <taxon>Passeriformes</taxon>
        <taxon>Sylvioidea</taxon>
        <taxon>Cisticolidae</taxon>
        <taxon>Cisticola</taxon>
    </lineage>
</organism>
<dbReference type="EMBL" id="VXBR01000780">
    <property type="protein sequence ID" value="NXO20275.1"/>
    <property type="molecule type" value="Genomic_DNA"/>
</dbReference>
<feature type="region of interest" description="Disordered" evidence="4">
    <location>
        <begin position="123"/>
        <end position="271"/>
    </location>
</feature>
<feature type="compositionally biased region" description="Low complexity" evidence="4">
    <location>
        <begin position="321"/>
        <end position="334"/>
    </location>
</feature>
<feature type="compositionally biased region" description="Acidic residues" evidence="4">
    <location>
        <begin position="513"/>
        <end position="522"/>
    </location>
</feature>
<evidence type="ECO:0000256" key="4">
    <source>
        <dbReference type="SAM" id="MobiDB-lite"/>
    </source>
</evidence>
<reference evidence="5 6" key="1">
    <citation type="submission" date="2019-09" db="EMBL/GenBank/DDBJ databases">
        <title>Bird 10,000 Genomes (B10K) Project - Family phase.</title>
        <authorList>
            <person name="Zhang G."/>
        </authorList>
    </citation>
    <scope>NUCLEOTIDE SEQUENCE [LARGE SCALE GENOMIC DNA]</scope>
    <source>
        <strain evidence="5">B10K-DU-002-30</strain>
        <tissue evidence="5">Muscle</tissue>
    </source>
</reference>
<dbReference type="PANTHER" id="PTHR14396">
    <property type="entry name" value="CLASPIN"/>
    <property type="match status" value="1"/>
</dbReference>
<feature type="non-terminal residue" evidence="5">
    <location>
        <position position="1"/>
    </location>
</feature>
<dbReference type="Proteomes" id="UP000546986">
    <property type="component" value="Unassembled WGS sequence"/>
</dbReference>
<evidence type="ECO:0000256" key="2">
    <source>
        <dbReference type="ARBA" id="ARBA00022553"/>
    </source>
</evidence>
<accession>A0A7L1Q6E1</accession>